<accession>A0ABR9QWD9</accession>
<dbReference type="PANTHER" id="PTHR40660">
    <property type="entry name" value="5'-PHOSPHATE OXIDASE PUTATIVE DOMAIN-CONTAINING PROTEIN-RELATED"/>
    <property type="match status" value="1"/>
</dbReference>
<dbReference type="Gene3D" id="2.30.110.10">
    <property type="entry name" value="Electron Transport, Fmn-binding Protein, Chain A"/>
    <property type="match status" value="1"/>
</dbReference>
<sequence>MNENVKKVLKENLWYVATCGDEMNVTPVGFKDVAEDGTLEIGAVIMTNTLANLKENDKIAIAACDPKTMECYQVKGTAKFVTEGPVVDKYQKMAEAMFKGAMNAKGAIIITPEKVIVASPSPDNGKEL</sequence>
<comment type="caution">
    <text evidence="2">The sequence shown here is derived from an EMBL/GenBank/DDBJ whole genome shotgun (WGS) entry which is preliminary data.</text>
</comment>
<dbReference type="Pfam" id="PF01243">
    <property type="entry name" value="PNPOx_N"/>
    <property type="match status" value="1"/>
</dbReference>
<evidence type="ECO:0000313" key="2">
    <source>
        <dbReference type="EMBL" id="MBE5035199.1"/>
    </source>
</evidence>
<dbReference type="InterPro" id="IPR012349">
    <property type="entry name" value="Split_barrel_FMN-bd"/>
</dbReference>
<keyword evidence="3" id="KW-1185">Reference proteome</keyword>
<gene>
    <name evidence="2" type="ORF">INF20_02760</name>
</gene>
<dbReference type="InterPro" id="IPR011576">
    <property type="entry name" value="Pyridox_Oxase_N"/>
</dbReference>
<dbReference type="PANTHER" id="PTHR40660:SF1">
    <property type="entry name" value="5'-PHOSPHATE OXIDASE PUTATIVE DOMAIN-CONTAINING PROTEIN-RELATED"/>
    <property type="match status" value="1"/>
</dbReference>
<dbReference type="SUPFAM" id="SSF50475">
    <property type="entry name" value="FMN-binding split barrel"/>
    <property type="match status" value="1"/>
</dbReference>
<feature type="domain" description="Pyridoxamine 5'-phosphate oxidase N-terminal" evidence="1">
    <location>
        <begin position="3"/>
        <end position="115"/>
    </location>
</feature>
<organism evidence="2 3">
    <name type="scientific">Gallibacter intestinalis</name>
    <dbReference type="NCBI Taxonomy" id="2779356"/>
    <lineage>
        <taxon>Bacteria</taxon>
        <taxon>Bacillati</taxon>
        <taxon>Bacillota</taxon>
        <taxon>Clostridia</taxon>
        <taxon>Eubacteriales</taxon>
        <taxon>Eubacteriaceae</taxon>
        <taxon>Gallibacter</taxon>
    </lineage>
</organism>
<protein>
    <submittedName>
        <fullName evidence="2">Pyridoxamine 5'-phosphate oxidase family protein</fullName>
    </submittedName>
</protein>
<evidence type="ECO:0000259" key="1">
    <source>
        <dbReference type="Pfam" id="PF01243"/>
    </source>
</evidence>
<reference evidence="2 3" key="1">
    <citation type="submission" date="2020-10" db="EMBL/GenBank/DDBJ databases">
        <title>ChiBAC.</title>
        <authorList>
            <person name="Zenner C."/>
            <person name="Hitch T.C.A."/>
            <person name="Clavel T."/>
        </authorList>
    </citation>
    <scope>NUCLEOTIDE SEQUENCE [LARGE SCALE GENOMIC DNA]</scope>
    <source>
        <strain evidence="2 3">DSM 108706</strain>
    </source>
</reference>
<proteinExistence type="predicted"/>
<evidence type="ECO:0000313" key="3">
    <source>
        <dbReference type="Proteomes" id="UP001516588"/>
    </source>
</evidence>
<name>A0ABR9QWD9_9FIRM</name>
<dbReference type="EMBL" id="JADCKA010000003">
    <property type="protein sequence ID" value="MBE5035199.1"/>
    <property type="molecule type" value="Genomic_DNA"/>
</dbReference>
<dbReference type="RefSeq" id="WP_226384869.1">
    <property type="nucleotide sequence ID" value="NZ_JADCKA010000003.1"/>
</dbReference>
<dbReference type="Proteomes" id="UP001516588">
    <property type="component" value="Unassembled WGS sequence"/>
</dbReference>